<evidence type="ECO:0000256" key="3">
    <source>
        <dbReference type="SAM" id="SignalP"/>
    </source>
</evidence>
<dbReference type="PANTHER" id="PTHR47364:SF2">
    <property type="entry name" value="CYSTEINE PROTEINASE INHIBITOR 5"/>
    <property type="match status" value="1"/>
</dbReference>
<keyword evidence="1" id="KW-0646">Protease inhibitor</keyword>
<sequence>MRLQCHVFFLLLALTAAFTVDSRKEVPGPKGGWKPIKDLSDPLVEEIAEFAVTEHNRRSGFVAPLTLRRIIKGETQVVSGINYRLFLSASSGESSATSNYVAIVLEKPWLNSLSLTSFKPVHD</sequence>
<evidence type="ECO:0000256" key="1">
    <source>
        <dbReference type="ARBA" id="ARBA00022690"/>
    </source>
</evidence>
<dbReference type="Pfam" id="PF16845">
    <property type="entry name" value="SQAPI"/>
    <property type="match status" value="1"/>
</dbReference>
<dbReference type="PROSITE" id="PS00287">
    <property type="entry name" value="CYSTATIN"/>
    <property type="match status" value="1"/>
</dbReference>
<reference evidence="5 6" key="1">
    <citation type="journal article" date="2023" name="Plants (Basel)">
        <title>Bridging the Gap: Combining Genomics and Transcriptomics Approaches to Understand Stylosanthes scabra, an Orphan Legume from the Brazilian Caatinga.</title>
        <authorList>
            <person name="Ferreira-Neto J.R.C."/>
            <person name="da Silva M.D."/>
            <person name="Binneck E."/>
            <person name="de Melo N.F."/>
            <person name="da Silva R.H."/>
            <person name="de Melo A.L.T.M."/>
            <person name="Pandolfi V."/>
            <person name="Bustamante F.O."/>
            <person name="Brasileiro-Vidal A.C."/>
            <person name="Benko-Iseppon A.M."/>
        </authorList>
    </citation>
    <scope>NUCLEOTIDE SEQUENCE [LARGE SCALE GENOMIC DNA]</scope>
    <source>
        <tissue evidence="5">Leaves</tissue>
    </source>
</reference>
<keyword evidence="3" id="KW-0732">Signal</keyword>
<name>A0ABU6ZB33_9FABA</name>
<organism evidence="5 6">
    <name type="scientific">Stylosanthes scabra</name>
    <dbReference type="NCBI Taxonomy" id="79078"/>
    <lineage>
        <taxon>Eukaryota</taxon>
        <taxon>Viridiplantae</taxon>
        <taxon>Streptophyta</taxon>
        <taxon>Embryophyta</taxon>
        <taxon>Tracheophyta</taxon>
        <taxon>Spermatophyta</taxon>
        <taxon>Magnoliopsida</taxon>
        <taxon>eudicotyledons</taxon>
        <taxon>Gunneridae</taxon>
        <taxon>Pentapetalae</taxon>
        <taxon>rosids</taxon>
        <taxon>fabids</taxon>
        <taxon>Fabales</taxon>
        <taxon>Fabaceae</taxon>
        <taxon>Papilionoideae</taxon>
        <taxon>50 kb inversion clade</taxon>
        <taxon>dalbergioids sensu lato</taxon>
        <taxon>Dalbergieae</taxon>
        <taxon>Pterocarpus clade</taxon>
        <taxon>Stylosanthes</taxon>
    </lineage>
</organism>
<gene>
    <name evidence="5" type="ORF">PIB30_036277</name>
</gene>
<comment type="caution">
    <text evidence="5">The sequence shown here is derived from an EMBL/GenBank/DDBJ whole genome shotgun (WGS) entry which is preliminary data.</text>
</comment>
<evidence type="ECO:0000259" key="4">
    <source>
        <dbReference type="SMART" id="SM00043"/>
    </source>
</evidence>
<proteinExistence type="predicted"/>
<dbReference type="SMART" id="SM00043">
    <property type="entry name" value="CY"/>
    <property type="match status" value="1"/>
</dbReference>
<dbReference type="Proteomes" id="UP001341840">
    <property type="component" value="Unassembled WGS sequence"/>
</dbReference>
<dbReference type="EMBL" id="JASCZI010272037">
    <property type="protein sequence ID" value="MED6219496.1"/>
    <property type="molecule type" value="Genomic_DNA"/>
</dbReference>
<accession>A0ABU6ZB33</accession>
<evidence type="ECO:0000256" key="2">
    <source>
        <dbReference type="ARBA" id="ARBA00022704"/>
    </source>
</evidence>
<dbReference type="SUPFAM" id="SSF54403">
    <property type="entry name" value="Cystatin/monellin"/>
    <property type="match status" value="1"/>
</dbReference>
<keyword evidence="2" id="KW-0789">Thiol protease inhibitor</keyword>
<feature type="domain" description="Cystatin" evidence="4">
    <location>
        <begin position="28"/>
        <end position="121"/>
    </location>
</feature>
<dbReference type="Gene3D" id="3.10.450.10">
    <property type="match status" value="1"/>
</dbReference>
<dbReference type="InterPro" id="IPR018073">
    <property type="entry name" value="Prot_inh_cystat_CS"/>
</dbReference>
<evidence type="ECO:0000313" key="6">
    <source>
        <dbReference type="Proteomes" id="UP001341840"/>
    </source>
</evidence>
<keyword evidence="6" id="KW-1185">Reference proteome</keyword>
<feature type="chain" id="PRO_5046551968" description="Cystatin domain-containing protein" evidence="3">
    <location>
        <begin position="18"/>
        <end position="123"/>
    </location>
</feature>
<dbReference type="InterPro" id="IPR046350">
    <property type="entry name" value="Cystatin_sf"/>
</dbReference>
<evidence type="ECO:0000313" key="5">
    <source>
        <dbReference type="EMBL" id="MED6219496.1"/>
    </source>
</evidence>
<protein>
    <recommendedName>
        <fullName evidence="4">Cystatin domain-containing protein</fullName>
    </recommendedName>
</protein>
<feature type="signal peptide" evidence="3">
    <location>
        <begin position="1"/>
        <end position="17"/>
    </location>
</feature>
<dbReference type="PANTHER" id="PTHR47364">
    <property type="entry name" value="CYSTEINE PROTEINASE INHIBITOR 5"/>
    <property type="match status" value="1"/>
</dbReference>
<dbReference type="InterPro" id="IPR000010">
    <property type="entry name" value="Cystatin_dom"/>
</dbReference>
<dbReference type="CDD" id="cd00042">
    <property type="entry name" value="CY"/>
    <property type="match status" value="1"/>
</dbReference>